<dbReference type="SUPFAM" id="SSF52540">
    <property type="entry name" value="P-loop containing nucleoside triphosphate hydrolases"/>
    <property type="match status" value="1"/>
</dbReference>
<organism evidence="14 15">
    <name type="scientific">Vavraia culicis (isolate floridensis)</name>
    <name type="common">Microsporidian parasite</name>
    <dbReference type="NCBI Taxonomy" id="948595"/>
    <lineage>
        <taxon>Eukaryota</taxon>
        <taxon>Fungi</taxon>
        <taxon>Fungi incertae sedis</taxon>
        <taxon>Microsporidia</taxon>
        <taxon>Pleistophoridae</taxon>
        <taxon>Vavraia</taxon>
    </lineage>
</organism>
<dbReference type="AlphaFoldDB" id="L2GYN9"/>
<keyword evidence="4" id="KW-0235">DNA replication</keyword>
<keyword evidence="9 12" id="KW-0238">DNA-binding</keyword>
<reference evidence="15" key="1">
    <citation type="submission" date="2011-03" db="EMBL/GenBank/DDBJ databases">
        <title>The genome sequence of Vavraia culicis strain floridensis.</title>
        <authorList>
            <consortium name="The Broad Institute Genome Sequencing Platform"/>
            <person name="Cuomo C."/>
            <person name="Becnel J."/>
            <person name="Sanscrainte N."/>
            <person name="Young S.K."/>
            <person name="Zeng Q."/>
            <person name="Gargeya S."/>
            <person name="Fitzgerald M."/>
            <person name="Haas B."/>
            <person name="Abouelleil A."/>
            <person name="Alvarado L."/>
            <person name="Arachchi H.M."/>
            <person name="Berlin A."/>
            <person name="Chapman S.B."/>
            <person name="Gearin G."/>
            <person name="Goldberg J."/>
            <person name="Griggs A."/>
            <person name="Gujja S."/>
            <person name="Hansen M."/>
            <person name="Heiman D."/>
            <person name="Howarth C."/>
            <person name="Larimer J."/>
            <person name="Lui A."/>
            <person name="MacDonald P.J.P."/>
            <person name="McCowen C."/>
            <person name="Montmayeur A."/>
            <person name="Murphy C."/>
            <person name="Neiman D."/>
            <person name="Pearson M."/>
            <person name="Priest M."/>
            <person name="Roberts A."/>
            <person name="Saif S."/>
            <person name="Shea T."/>
            <person name="Sisk P."/>
            <person name="Stolte C."/>
            <person name="Sykes S."/>
            <person name="Wortman J."/>
            <person name="Nusbaum C."/>
            <person name="Birren B."/>
        </authorList>
    </citation>
    <scope>NUCLEOTIDE SEQUENCE [LARGE SCALE GENOMIC DNA]</scope>
    <source>
        <strain evidence="15">floridensis</strain>
    </source>
</reference>
<keyword evidence="6" id="KW-0378">Hydrolase</keyword>
<sequence length="665" mass="76161">MSIYNESNYEEALKTYLGAAIEDVISLKSLSMHDKDLSYFIINNISKIDRKYRFNGNLVIYRLREISTKQMNRLISFRARVTRTTAIYPELMSAKMKCASCKSVTRETTNYQSFKCVNHLCPNRKNYKVIPVRFRDYQRISVQEVDADIIGGYLPRSLEIVVLDDLTEKVKPGEVVIFNGVVKIEKNLRMKKVLKRTESVISAEEDHLKIVFEAMSVEKESKHELDKDKILRKVSSIPNLYETLSQKLFPSIYGHKNIKNAILLMMVGGSSTKRKNINILLLGDPGAAKSQFLKQVPAIYTTGKTASGVGLTAAVTRNENENVVEAGALVLADNGICCIDEFDKLSVTDRTALHEAMEQQTVTINKAGIHVTLNARASVLAAANPRGGRYDRKKSLRYNVSLSDAVMSRFDLFYVIVDEVDESNDRRIARRVINNHLGFDQFDVVAGDEHGQKENALNEQREALDHVDDLKEIEQVYNQEMDMTKDEILVYIEHVKNRKPKMTEEAEKLIIEKYKKLRMQNTVNHKNYTVGVRTLESMIRLSEALAKLYCSDVVCTYVEEAYRLITGSMLEIKMEDIQINDTVLNNKDVESILNTFVYILKTKERLTKEDLVIYYIGSIEDKIMSEEMLGEEQKRAENVLEWLINKEGVFYENEGYVYVHPNYDA</sequence>
<feature type="domain" description="MCM C-terminal AAA(+) ATPase" evidence="13">
    <location>
        <begin position="240"/>
        <end position="432"/>
    </location>
</feature>
<dbReference type="EMBL" id="GL877405">
    <property type="protein sequence ID" value="ELA48373.1"/>
    <property type="molecule type" value="Genomic_DNA"/>
</dbReference>
<keyword evidence="15" id="KW-1185">Reference proteome</keyword>
<dbReference type="SMART" id="SM00350">
    <property type="entry name" value="MCM"/>
    <property type="match status" value="1"/>
</dbReference>
<dbReference type="SUPFAM" id="SSF50249">
    <property type="entry name" value="Nucleic acid-binding proteins"/>
    <property type="match status" value="1"/>
</dbReference>
<evidence type="ECO:0000313" key="14">
    <source>
        <dbReference type="EMBL" id="ELA48373.1"/>
    </source>
</evidence>
<dbReference type="GO" id="GO:0003697">
    <property type="term" value="F:single-stranded DNA binding"/>
    <property type="evidence" value="ECO:0007669"/>
    <property type="project" value="TreeGrafter"/>
</dbReference>
<evidence type="ECO:0000256" key="9">
    <source>
        <dbReference type="ARBA" id="ARBA00023125"/>
    </source>
</evidence>
<evidence type="ECO:0000256" key="11">
    <source>
        <dbReference type="ARBA" id="ARBA00023306"/>
    </source>
</evidence>
<dbReference type="Pfam" id="PF17855">
    <property type="entry name" value="MCM_lid"/>
    <property type="match status" value="1"/>
</dbReference>
<evidence type="ECO:0000256" key="5">
    <source>
        <dbReference type="ARBA" id="ARBA00022741"/>
    </source>
</evidence>
<dbReference type="Pfam" id="PF17207">
    <property type="entry name" value="MCM_OB"/>
    <property type="match status" value="1"/>
</dbReference>
<dbReference type="Proteomes" id="UP000011081">
    <property type="component" value="Unassembled WGS sequence"/>
</dbReference>
<dbReference type="PRINTS" id="PR01657">
    <property type="entry name" value="MCMFAMILY"/>
</dbReference>
<keyword evidence="5 12" id="KW-0547">Nucleotide-binding</keyword>
<dbReference type="InterPro" id="IPR012340">
    <property type="entry name" value="NA-bd_OB-fold"/>
</dbReference>
<dbReference type="Gene3D" id="3.40.50.300">
    <property type="entry name" value="P-loop containing nucleotide triphosphate hydrolases"/>
    <property type="match status" value="1"/>
</dbReference>
<dbReference type="InterPro" id="IPR018525">
    <property type="entry name" value="MCM_CS"/>
</dbReference>
<dbReference type="GO" id="GO:0042555">
    <property type="term" value="C:MCM complex"/>
    <property type="evidence" value="ECO:0007669"/>
    <property type="project" value="UniProtKB-ARBA"/>
</dbReference>
<dbReference type="GeneID" id="19878099"/>
<accession>L2GYN9</accession>
<dbReference type="GO" id="GO:0043596">
    <property type="term" value="C:nuclear replication fork"/>
    <property type="evidence" value="ECO:0007669"/>
    <property type="project" value="UniProtKB-ARBA"/>
</dbReference>
<dbReference type="PANTHER" id="PTHR11630:SF43">
    <property type="entry name" value="DNA REPLICATION LICENSING FACTOR MCM6"/>
    <property type="match status" value="1"/>
</dbReference>
<evidence type="ECO:0000256" key="1">
    <source>
        <dbReference type="ARBA" id="ARBA00004123"/>
    </source>
</evidence>
<evidence type="ECO:0000256" key="8">
    <source>
        <dbReference type="ARBA" id="ARBA00022840"/>
    </source>
</evidence>
<dbReference type="Pfam" id="PF18263">
    <property type="entry name" value="WHD_MCM6"/>
    <property type="match status" value="1"/>
</dbReference>
<evidence type="ECO:0000313" key="15">
    <source>
        <dbReference type="Proteomes" id="UP000011081"/>
    </source>
</evidence>
<dbReference type="InterPro" id="IPR031327">
    <property type="entry name" value="MCM"/>
</dbReference>
<dbReference type="PROSITE" id="PS00847">
    <property type="entry name" value="MCM_1"/>
    <property type="match status" value="1"/>
</dbReference>
<keyword evidence="7" id="KW-0347">Helicase</keyword>
<keyword evidence="8 12" id="KW-0067">ATP-binding</keyword>
<evidence type="ECO:0000256" key="10">
    <source>
        <dbReference type="ARBA" id="ARBA00023242"/>
    </source>
</evidence>
<evidence type="ECO:0000256" key="7">
    <source>
        <dbReference type="ARBA" id="ARBA00022806"/>
    </source>
</evidence>
<dbReference type="InterPro" id="IPR041024">
    <property type="entry name" value="Mcm6_C"/>
</dbReference>
<name>L2GYN9_VAVCU</name>
<dbReference type="InterPro" id="IPR027417">
    <property type="entry name" value="P-loop_NTPase"/>
</dbReference>
<dbReference type="GO" id="GO:1990518">
    <property type="term" value="F:single-stranded 3'-5' DNA helicase activity"/>
    <property type="evidence" value="ECO:0007669"/>
    <property type="project" value="TreeGrafter"/>
</dbReference>
<dbReference type="InterPro" id="IPR033762">
    <property type="entry name" value="MCM_OB"/>
</dbReference>
<gene>
    <name evidence="14" type="ORF">VCUG_00209</name>
</gene>
<dbReference type="InParanoid" id="L2GYN9"/>
<comment type="similarity">
    <text evidence="2 12">Belongs to the MCM family.</text>
</comment>
<dbReference type="STRING" id="948595.L2GYN9"/>
<keyword evidence="11" id="KW-0131">Cell cycle</keyword>
<dbReference type="Gene3D" id="1.20.58.870">
    <property type="match status" value="1"/>
</dbReference>
<dbReference type="Gene3D" id="2.40.50.140">
    <property type="entry name" value="Nucleic acid-binding proteins"/>
    <property type="match status" value="1"/>
</dbReference>
<evidence type="ECO:0000256" key="12">
    <source>
        <dbReference type="RuleBase" id="RU004070"/>
    </source>
</evidence>
<evidence type="ECO:0000256" key="3">
    <source>
        <dbReference type="ARBA" id="ARBA00012551"/>
    </source>
</evidence>
<dbReference type="FunCoup" id="L2GYN9">
    <property type="interactions" value="227"/>
</dbReference>
<dbReference type="GO" id="GO:0031261">
    <property type="term" value="C:DNA replication preinitiation complex"/>
    <property type="evidence" value="ECO:0007669"/>
    <property type="project" value="UniProtKB-ARBA"/>
</dbReference>
<protein>
    <recommendedName>
        <fullName evidence="3">DNA helicase</fullName>
        <ecNumber evidence="3">3.6.4.12</ecNumber>
    </recommendedName>
</protein>
<dbReference type="GO" id="GO:0016787">
    <property type="term" value="F:hydrolase activity"/>
    <property type="evidence" value="ECO:0007669"/>
    <property type="project" value="UniProtKB-KW"/>
</dbReference>
<evidence type="ECO:0000256" key="6">
    <source>
        <dbReference type="ARBA" id="ARBA00022801"/>
    </source>
</evidence>
<dbReference type="HOGENOM" id="CLU_000995_3_2_1"/>
<dbReference type="GO" id="GO:0005656">
    <property type="term" value="C:nuclear pre-replicative complex"/>
    <property type="evidence" value="ECO:0007669"/>
    <property type="project" value="UniProtKB-ARBA"/>
</dbReference>
<comment type="subcellular location">
    <subcellularLocation>
        <location evidence="1">Nucleus</location>
    </subcellularLocation>
</comment>
<dbReference type="GO" id="GO:0006279">
    <property type="term" value="P:premeiotic DNA replication"/>
    <property type="evidence" value="ECO:0007669"/>
    <property type="project" value="UniProtKB-ARBA"/>
</dbReference>
<dbReference type="GO" id="GO:1902969">
    <property type="term" value="P:mitotic DNA replication"/>
    <property type="evidence" value="ECO:0007669"/>
    <property type="project" value="TreeGrafter"/>
</dbReference>
<dbReference type="GO" id="GO:0000727">
    <property type="term" value="P:double-strand break repair via break-induced replication"/>
    <property type="evidence" value="ECO:0007669"/>
    <property type="project" value="TreeGrafter"/>
</dbReference>
<dbReference type="OMA" id="KQVPAIY"/>
<dbReference type="EC" id="3.6.4.12" evidence="3"/>
<dbReference type="InterPro" id="IPR041562">
    <property type="entry name" value="MCM_lid"/>
</dbReference>
<dbReference type="GO" id="GO:0005524">
    <property type="term" value="F:ATP binding"/>
    <property type="evidence" value="ECO:0007669"/>
    <property type="project" value="UniProtKB-KW"/>
</dbReference>
<dbReference type="Pfam" id="PF00493">
    <property type="entry name" value="MCM"/>
    <property type="match status" value="1"/>
</dbReference>
<dbReference type="VEuPathDB" id="MicrosporidiaDB:VCUG_00209"/>
<keyword evidence="10" id="KW-0539">Nucleus</keyword>
<evidence type="ECO:0000256" key="4">
    <source>
        <dbReference type="ARBA" id="ARBA00022705"/>
    </source>
</evidence>
<dbReference type="PANTHER" id="PTHR11630">
    <property type="entry name" value="DNA REPLICATION LICENSING FACTOR MCM FAMILY MEMBER"/>
    <property type="match status" value="1"/>
</dbReference>
<evidence type="ECO:0000256" key="2">
    <source>
        <dbReference type="ARBA" id="ARBA00008010"/>
    </source>
</evidence>
<proteinExistence type="inferred from homology"/>
<dbReference type="OrthoDB" id="1744952at2759"/>
<dbReference type="PROSITE" id="PS50051">
    <property type="entry name" value="MCM_2"/>
    <property type="match status" value="1"/>
</dbReference>
<evidence type="ECO:0000259" key="13">
    <source>
        <dbReference type="PROSITE" id="PS50051"/>
    </source>
</evidence>
<dbReference type="InterPro" id="IPR001208">
    <property type="entry name" value="MCM_dom"/>
</dbReference>
<dbReference type="Gene3D" id="2.20.28.10">
    <property type="match status" value="1"/>
</dbReference>
<dbReference type="RefSeq" id="XP_008073228.1">
    <property type="nucleotide sequence ID" value="XM_008075037.1"/>
</dbReference>